<dbReference type="Proteomes" id="UP000218209">
    <property type="component" value="Unassembled WGS sequence"/>
</dbReference>
<gene>
    <name evidence="2" type="ORF">BU14_0258s0005</name>
</gene>
<reference evidence="2 3" key="1">
    <citation type="submission" date="2017-03" db="EMBL/GenBank/DDBJ databases">
        <title>WGS assembly of Porphyra umbilicalis.</title>
        <authorList>
            <person name="Brawley S.H."/>
            <person name="Blouin N.A."/>
            <person name="Ficko-Blean E."/>
            <person name="Wheeler G.L."/>
            <person name="Lohr M."/>
            <person name="Goodson H.V."/>
            <person name="Jenkins J.W."/>
            <person name="Blaby-Haas C.E."/>
            <person name="Helliwell K.E."/>
            <person name="Chan C."/>
            <person name="Marriage T."/>
            <person name="Bhattacharya D."/>
            <person name="Klein A.S."/>
            <person name="Badis Y."/>
            <person name="Brodie J."/>
            <person name="Cao Y."/>
            <person name="Collen J."/>
            <person name="Dittami S.M."/>
            <person name="Gachon C.M."/>
            <person name="Green B.R."/>
            <person name="Karpowicz S."/>
            <person name="Kim J.W."/>
            <person name="Kudahl U."/>
            <person name="Lin S."/>
            <person name="Michel G."/>
            <person name="Mittag M."/>
            <person name="Olson B.J."/>
            <person name="Pangilinan J."/>
            <person name="Peng Y."/>
            <person name="Qiu H."/>
            <person name="Shu S."/>
            <person name="Singer J.T."/>
            <person name="Smith A.G."/>
            <person name="Sprecher B.N."/>
            <person name="Wagner V."/>
            <person name="Wang W."/>
            <person name="Wang Z.-Y."/>
            <person name="Yan J."/>
            <person name="Yarish C."/>
            <person name="Zoeuner-Riek S."/>
            <person name="Zhuang Y."/>
            <person name="Zou Y."/>
            <person name="Lindquist E.A."/>
            <person name="Grimwood J."/>
            <person name="Barry K."/>
            <person name="Rokhsar D.S."/>
            <person name="Schmutz J."/>
            <person name="Stiller J.W."/>
            <person name="Grossman A.R."/>
            <person name="Prochnik S.E."/>
        </authorList>
    </citation>
    <scope>NUCLEOTIDE SEQUENCE [LARGE SCALE GENOMIC DNA]</scope>
    <source>
        <strain evidence="2">4086291</strain>
    </source>
</reference>
<name>A0A1X6P2M2_PORUM</name>
<evidence type="ECO:0000256" key="1">
    <source>
        <dbReference type="SAM" id="MobiDB-lite"/>
    </source>
</evidence>
<evidence type="ECO:0000313" key="2">
    <source>
        <dbReference type="EMBL" id="OSX75000.1"/>
    </source>
</evidence>
<dbReference type="AlphaFoldDB" id="A0A1X6P2M2"/>
<dbReference type="EMBL" id="KV918921">
    <property type="protein sequence ID" value="OSX75000.1"/>
    <property type="molecule type" value="Genomic_DNA"/>
</dbReference>
<protein>
    <submittedName>
        <fullName evidence="2">Uncharacterized protein</fullName>
    </submittedName>
</protein>
<accession>A0A1X6P2M2</accession>
<feature type="region of interest" description="Disordered" evidence="1">
    <location>
        <begin position="1"/>
        <end position="23"/>
    </location>
</feature>
<evidence type="ECO:0000313" key="3">
    <source>
        <dbReference type="Proteomes" id="UP000218209"/>
    </source>
</evidence>
<keyword evidence="3" id="KW-1185">Reference proteome</keyword>
<proteinExistence type="predicted"/>
<sequence>MPPRLVEGRQGSGEGAADRWGIWSAGAEVDTTRPRLEGPPYACATPFSTPTVGSCITPRASLKTPLAGNTFCVLGGPRSKCLIRRPIHVACEAREWACIAHVATKEGV</sequence>
<organism evidence="2 3">
    <name type="scientific">Porphyra umbilicalis</name>
    <name type="common">Purple laver</name>
    <name type="synonym">Red alga</name>
    <dbReference type="NCBI Taxonomy" id="2786"/>
    <lineage>
        <taxon>Eukaryota</taxon>
        <taxon>Rhodophyta</taxon>
        <taxon>Bangiophyceae</taxon>
        <taxon>Bangiales</taxon>
        <taxon>Bangiaceae</taxon>
        <taxon>Porphyra</taxon>
    </lineage>
</organism>